<accession>A0A5J5FZV2</accession>
<comment type="caution">
    <text evidence="2">The sequence shown here is derived from an EMBL/GenBank/DDBJ whole genome shotgun (WGS) entry which is preliminary data.</text>
</comment>
<dbReference type="OrthoDB" id="155998at2"/>
<evidence type="ECO:0000313" key="2">
    <source>
        <dbReference type="EMBL" id="KAA8999789.1"/>
    </source>
</evidence>
<dbReference type="InterPro" id="IPR036390">
    <property type="entry name" value="WH_DNA-bd_sf"/>
</dbReference>
<dbReference type="RefSeq" id="WP_150459221.1">
    <property type="nucleotide sequence ID" value="NZ_VYKK01000022.1"/>
</dbReference>
<dbReference type="InterPro" id="IPR036388">
    <property type="entry name" value="WH-like_DNA-bd_sf"/>
</dbReference>
<keyword evidence="1" id="KW-0238">DNA-binding</keyword>
<name>A0A5J5FZV2_9BACL</name>
<dbReference type="InterPro" id="IPR011991">
    <property type="entry name" value="ArsR-like_HTH"/>
</dbReference>
<evidence type="ECO:0000256" key="1">
    <source>
        <dbReference type="ARBA" id="ARBA00023125"/>
    </source>
</evidence>
<dbReference type="CDD" id="cd00090">
    <property type="entry name" value="HTH_ARSR"/>
    <property type="match status" value="1"/>
</dbReference>
<proteinExistence type="predicted"/>
<dbReference type="SUPFAM" id="SSF46785">
    <property type="entry name" value="Winged helix' DNA-binding domain"/>
    <property type="match status" value="1"/>
</dbReference>
<organism evidence="2 3">
    <name type="scientific">Paenibacillus spiritus</name>
    <dbReference type="NCBI Taxonomy" id="2496557"/>
    <lineage>
        <taxon>Bacteria</taxon>
        <taxon>Bacillati</taxon>
        <taxon>Bacillota</taxon>
        <taxon>Bacilli</taxon>
        <taxon>Bacillales</taxon>
        <taxon>Paenibacillaceae</taxon>
        <taxon>Paenibacillus</taxon>
    </lineage>
</organism>
<sequence>MKNAQESGSTRQMIMTLLKMKGPQPIAALAGQLGITEMGVRRHLLTLEREGLARTKVVRQAMGRPLHLYSLTDRADDYFPKNYHHLTLDLLRELELSSGREAVHGLFEGRRRRLLAQYAPTMERRTLEERVAELTRVQNAGGYMAEWSAGEDGTYEIREYNCPIRQVAVQYGKACQCEQHLFEELLDANLSRTECMAEGGHCCHYTIRPRTRTNPEQ</sequence>
<evidence type="ECO:0000313" key="3">
    <source>
        <dbReference type="Proteomes" id="UP000367750"/>
    </source>
</evidence>
<protein>
    <submittedName>
        <fullName evidence="2">Transcriptional regulator</fullName>
    </submittedName>
</protein>
<dbReference type="Gene3D" id="1.10.10.10">
    <property type="entry name" value="Winged helix-like DNA-binding domain superfamily/Winged helix DNA-binding domain"/>
    <property type="match status" value="1"/>
</dbReference>
<dbReference type="EMBL" id="VYKK01000022">
    <property type="protein sequence ID" value="KAA8999789.1"/>
    <property type="molecule type" value="Genomic_DNA"/>
</dbReference>
<dbReference type="GO" id="GO:0003677">
    <property type="term" value="F:DNA binding"/>
    <property type="evidence" value="ECO:0007669"/>
    <property type="project" value="UniProtKB-KW"/>
</dbReference>
<reference evidence="2 3" key="1">
    <citation type="submission" date="2019-09" db="EMBL/GenBank/DDBJ databases">
        <title>Bacillus ochoae sp. nov., Paenibacillus whitsoniae sp. nov., Paenibacillus spiritus sp. nov. Isolated from the Mars Exploration Rover during spacecraft assembly.</title>
        <authorList>
            <person name="Seuylemezian A."/>
            <person name="Vaishampayan P."/>
        </authorList>
    </citation>
    <scope>NUCLEOTIDE SEQUENCE [LARGE SCALE GENOMIC DNA]</scope>
    <source>
        <strain evidence="2 3">MER_111</strain>
    </source>
</reference>
<dbReference type="AlphaFoldDB" id="A0A5J5FZV2"/>
<dbReference type="Proteomes" id="UP000367750">
    <property type="component" value="Unassembled WGS sequence"/>
</dbReference>
<gene>
    <name evidence="2" type="ORF">F4V43_15815</name>
</gene>
<keyword evidence="3" id="KW-1185">Reference proteome</keyword>